<evidence type="ECO:0000256" key="1">
    <source>
        <dbReference type="ARBA" id="ARBA00007917"/>
    </source>
</evidence>
<accession>A0A0B2V117</accession>
<dbReference type="EMBL" id="JPKZ01002385">
    <property type="protein sequence ID" value="KHN77081.1"/>
    <property type="molecule type" value="Genomic_DNA"/>
</dbReference>
<comment type="caution">
    <text evidence="5">The sequence shown here is derived from an EMBL/GenBank/DDBJ whole genome shotgun (WGS) entry which is preliminary data.</text>
</comment>
<evidence type="ECO:0000313" key="6">
    <source>
        <dbReference type="Proteomes" id="UP000031036"/>
    </source>
</evidence>
<feature type="compositionally biased region" description="Basic and acidic residues" evidence="3">
    <location>
        <begin position="169"/>
        <end position="178"/>
    </location>
</feature>
<reference evidence="5 6" key="1">
    <citation type="submission" date="2014-11" db="EMBL/GenBank/DDBJ databases">
        <title>Genetic blueprint of the zoonotic pathogen Toxocara canis.</title>
        <authorList>
            <person name="Zhu X.-Q."/>
            <person name="Korhonen P.K."/>
            <person name="Cai H."/>
            <person name="Young N.D."/>
            <person name="Nejsum P."/>
            <person name="von Samson-Himmelstjerna G."/>
            <person name="Boag P.R."/>
            <person name="Tan P."/>
            <person name="Li Q."/>
            <person name="Min J."/>
            <person name="Yang Y."/>
            <person name="Wang X."/>
            <person name="Fang X."/>
            <person name="Hall R.S."/>
            <person name="Hofmann A."/>
            <person name="Sternberg P.W."/>
            <person name="Jex A.R."/>
            <person name="Gasser R.B."/>
        </authorList>
    </citation>
    <scope>NUCLEOTIDE SEQUENCE [LARGE SCALE GENOMIC DNA]</scope>
    <source>
        <strain evidence="5">PN_DK_2014</strain>
    </source>
</reference>
<dbReference type="STRING" id="6265.A0A0B2V117"/>
<feature type="region of interest" description="Disordered" evidence="3">
    <location>
        <begin position="1"/>
        <end position="25"/>
    </location>
</feature>
<dbReference type="InterPro" id="IPR042426">
    <property type="entry name" value="CDPF1"/>
</dbReference>
<dbReference type="PANTHER" id="PTHR31849:SF1">
    <property type="entry name" value="CYSTEINE-RICH DPF MOTIF DOMAIN-CONTAINING PROTEIN 1"/>
    <property type="match status" value="1"/>
</dbReference>
<feature type="compositionally biased region" description="Basic and acidic residues" evidence="3">
    <location>
        <begin position="11"/>
        <end position="25"/>
    </location>
</feature>
<proteinExistence type="inferred from homology"/>
<dbReference type="OMA" id="YKDEMYY"/>
<protein>
    <recommendedName>
        <fullName evidence="2">Cysteine-rich DPF motif domain-containing protein 1</fullName>
    </recommendedName>
</protein>
<dbReference type="OrthoDB" id="191995at2759"/>
<evidence type="ECO:0000313" key="5">
    <source>
        <dbReference type="EMBL" id="KHN77081.1"/>
    </source>
</evidence>
<dbReference type="Pfam" id="PF10170">
    <property type="entry name" value="C6_DPF"/>
    <property type="match status" value="1"/>
</dbReference>
<dbReference type="Proteomes" id="UP000031036">
    <property type="component" value="Unassembled WGS sequence"/>
</dbReference>
<evidence type="ECO:0000259" key="4">
    <source>
        <dbReference type="Pfam" id="PF10170"/>
    </source>
</evidence>
<evidence type="ECO:0000256" key="3">
    <source>
        <dbReference type="SAM" id="MobiDB-lite"/>
    </source>
</evidence>
<dbReference type="AlphaFoldDB" id="A0A0B2V117"/>
<organism evidence="5 6">
    <name type="scientific">Toxocara canis</name>
    <name type="common">Canine roundworm</name>
    <dbReference type="NCBI Taxonomy" id="6265"/>
    <lineage>
        <taxon>Eukaryota</taxon>
        <taxon>Metazoa</taxon>
        <taxon>Ecdysozoa</taxon>
        <taxon>Nematoda</taxon>
        <taxon>Chromadorea</taxon>
        <taxon>Rhabditida</taxon>
        <taxon>Spirurina</taxon>
        <taxon>Ascaridomorpha</taxon>
        <taxon>Ascaridoidea</taxon>
        <taxon>Toxocaridae</taxon>
        <taxon>Toxocara</taxon>
    </lineage>
</organism>
<sequence length="191" mass="22044">MDEQVPSGSRAVKEGELAQRLDGTRGRSDQISNMVDFTCHTCGMREKCFYGNVKVTGRSHTYRYKEEVYYLIDPFRNRAKVDERRVQNNNAKGGNVQRHEKNESNRVPNILDFFVIGALCAICGQSVCLDELCSVFYWKTFCSACVMRERARFPSEIVQQIEMARTMKQRRDAEREADVNAPLTDEDRHNS</sequence>
<name>A0A0B2V117_TOXCA</name>
<comment type="similarity">
    <text evidence="1">Belongs to the CDPF1 family.</text>
</comment>
<dbReference type="InterPro" id="IPR018785">
    <property type="entry name" value="CDPF1_dom"/>
</dbReference>
<keyword evidence="6" id="KW-1185">Reference proteome</keyword>
<evidence type="ECO:0000256" key="2">
    <source>
        <dbReference type="ARBA" id="ARBA00014801"/>
    </source>
</evidence>
<feature type="domain" description="Cysteine-rich DPF motif" evidence="4">
    <location>
        <begin position="37"/>
        <end position="162"/>
    </location>
</feature>
<gene>
    <name evidence="5" type="primary">cdpf1</name>
    <name evidence="5" type="ORF">Tcan_10475</name>
</gene>
<dbReference type="PANTHER" id="PTHR31849">
    <property type="entry name" value="CYSTEINE-RICH PDF MOTIF DOMAIN-CONTAINING PROTEIN 1"/>
    <property type="match status" value="1"/>
</dbReference>
<feature type="region of interest" description="Disordered" evidence="3">
    <location>
        <begin position="168"/>
        <end position="191"/>
    </location>
</feature>